<dbReference type="OrthoDB" id="8525350at2"/>
<dbReference type="EMBL" id="FNXF01000003">
    <property type="protein sequence ID" value="SEH71965.1"/>
    <property type="molecule type" value="Genomic_DNA"/>
</dbReference>
<keyword evidence="1" id="KW-0732">Signal</keyword>
<feature type="signal peptide" evidence="1">
    <location>
        <begin position="1"/>
        <end position="20"/>
    </location>
</feature>
<gene>
    <name evidence="2" type="ORF">SAMN05660691_00997</name>
</gene>
<proteinExistence type="predicted"/>
<accession>A0A1H6KEK1</accession>
<dbReference type="RefSeq" id="WP_092790904.1">
    <property type="nucleotide sequence ID" value="NZ_FNXF01000003.1"/>
</dbReference>
<feature type="chain" id="PRO_5011508159" evidence="1">
    <location>
        <begin position="21"/>
        <end position="238"/>
    </location>
</feature>
<dbReference type="InterPro" id="IPR011990">
    <property type="entry name" value="TPR-like_helical_dom_sf"/>
</dbReference>
<evidence type="ECO:0000313" key="3">
    <source>
        <dbReference type="Proteomes" id="UP000199371"/>
    </source>
</evidence>
<name>A0A1H6KEK1_9GAMM</name>
<keyword evidence="3" id="KW-1185">Reference proteome</keyword>
<dbReference type="SUPFAM" id="SSF48452">
    <property type="entry name" value="TPR-like"/>
    <property type="match status" value="1"/>
</dbReference>
<dbReference type="Gene3D" id="1.25.40.10">
    <property type="entry name" value="Tetratricopeptide repeat domain"/>
    <property type="match status" value="1"/>
</dbReference>
<sequence>MKKSVFIYTAALILPTSVFGFDFTPTQAEFSTWDQRCKLAYSATGSARKSGLYPNQSKADSSKALAFAESAGGAWHYCAGVVYLKRAESSSGNLREANLKRALSEIQFTARNINKDHSWYPEIYIDMAKVHFEMGDKQAGFETLRGLLKTHKNNSLSYTALAYYLKRNGDAKAALKVLKQAPENLQAESAELNYFLGWYSLDAGQTDDAVHYATRAYQLGYPVPGLRNKLQAQGRIIP</sequence>
<reference evidence="3" key="1">
    <citation type="submission" date="2016-10" db="EMBL/GenBank/DDBJ databases">
        <authorList>
            <person name="Varghese N."/>
            <person name="Submissions S."/>
        </authorList>
    </citation>
    <scope>NUCLEOTIDE SEQUENCE [LARGE SCALE GENOMIC DNA]</scope>
    <source>
        <strain evidence="3">DSM 17616</strain>
    </source>
</reference>
<evidence type="ECO:0000256" key="1">
    <source>
        <dbReference type="SAM" id="SignalP"/>
    </source>
</evidence>
<dbReference type="Proteomes" id="UP000199371">
    <property type="component" value="Unassembled WGS sequence"/>
</dbReference>
<dbReference type="STRING" id="173990.SAMN05660691_00997"/>
<protein>
    <submittedName>
        <fullName evidence="2">Uncharacterized protein</fullName>
    </submittedName>
</protein>
<organism evidence="2 3">
    <name type="scientific">Rheinheimera pacifica</name>
    <dbReference type="NCBI Taxonomy" id="173990"/>
    <lineage>
        <taxon>Bacteria</taxon>
        <taxon>Pseudomonadati</taxon>
        <taxon>Pseudomonadota</taxon>
        <taxon>Gammaproteobacteria</taxon>
        <taxon>Chromatiales</taxon>
        <taxon>Chromatiaceae</taxon>
        <taxon>Rheinheimera</taxon>
    </lineage>
</organism>
<evidence type="ECO:0000313" key="2">
    <source>
        <dbReference type="EMBL" id="SEH71965.1"/>
    </source>
</evidence>
<dbReference type="AlphaFoldDB" id="A0A1H6KEK1"/>